<reference evidence="1 2" key="1">
    <citation type="journal article" date="2022" name="bioRxiv">
        <title>Genomics of Preaxostyla Flagellates Illuminates Evolutionary Transitions and the Path Towards Mitochondrial Loss.</title>
        <authorList>
            <person name="Novak L.V.F."/>
            <person name="Treitli S.C."/>
            <person name="Pyrih J."/>
            <person name="Halakuc P."/>
            <person name="Pipaliya S.V."/>
            <person name="Vacek V."/>
            <person name="Brzon O."/>
            <person name="Soukal P."/>
            <person name="Eme L."/>
            <person name="Dacks J.B."/>
            <person name="Karnkowska A."/>
            <person name="Elias M."/>
            <person name="Hampl V."/>
        </authorList>
    </citation>
    <scope>NUCLEOTIDE SEQUENCE [LARGE SCALE GENOMIC DNA]</scope>
    <source>
        <strain evidence="1">NAU3</strain>
        <tissue evidence="1">Gut</tissue>
    </source>
</reference>
<dbReference type="Proteomes" id="UP001281761">
    <property type="component" value="Unassembled WGS sequence"/>
</dbReference>
<evidence type="ECO:0000313" key="1">
    <source>
        <dbReference type="EMBL" id="KAK2954164.1"/>
    </source>
</evidence>
<protein>
    <submittedName>
        <fullName evidence="1">Uncharacterized protein</fullName>
    </submittedName>
</protein>
<evidence type="ECO:0000313" key="2">
    <source>
        <dbReference type="Proteomes" id="UP001281761"/>
    </source>
</evidence>
<dbReference type="EMBL" id="JARBJD010000081">
    <property type="protein sequence ID" value="KAK2954164.1"/>
    <property type="molecule type" value="Genomic_DNA"/>
</dbReference>
<organism evidence="1 2">
    <name type="scientific">Blattamonas nauphoetae</name>
    <dbReference type="NCBI Taxonomy" id="2049346"/>
    <lineage>
        <taxon>Eukaryota</taxon>
        <taxon>Metamonada</taxon>
        <taxon>Preaxostyla</taxon>
        <taxon>Oxymonadida</taxon>
        <taxon>Blattamonas</taxon>
    </lineage>
</organism>
<keyword evidence="2" id="KW-1185">Reference proteome</keyword>
<gene>
    <name evidence="1" type="ORF">BLNAU_10818</name>
</gene>
<sequence>MFDRPSYHITANVTVTTGTLSATNLPMELTTTDTDQWNLVVMTVGSIEISSCVNARFVCFSRGGVVAVGVLDGNVDASGTTIQPKSASTTGPLKITAPSSISTTKTLSITSITFDFYVNAAPPPSQERRACRFILNRNKCTCRHILIVTALFTVPTNHLIVTQATLSSPMSESDKLTTPFTVMSSGTATQTKVILDESVLTACFAHSMLMQTGGSLPLNTCTFSSITTSDEGAAVQANLLTGETLSLTGVTFTSYSSLGNGGALLVLSSALTTLKPATLPTSKAATHTHPNGAKHANCGLLQLPCQTITHTLLSPNSKNSFTLDVALTMAHAPSITSNVILWS</sequence>
<proteinExistence type="predicted"/>
<comment type="caution">
    <text evidence="1">The sequence shown here is derived from an EMBL/GenBank/DDBJ whole genome shotgun (WGS) entry which is preliminary data.</text>
</comment>
<accession>A0ABQ9XR85</accession>
<name>A0ABQ9XR85_9EUKA</name>